<dbReference type="Proteomes" id="UP000324233">
    <property type="component" value="Plasmid pOJF2_2"/>
</dbReference>
<feature type="region of interest" description="Disordered" evidence="1">
    <location>
        <begin position="100"/>
        <end position="122"/>
    </location>
</feature>
<protein>
    <submittedName>
        <fullName evidence="3">Uncharacterized protein</fullName>
    </submittedName>
</protein>
<name>A0A5B9WFB8_9BACT</name>
<evidence type="ECO:0000256" key="2">
    <source>
        <dbReference type="SAM" id="SignalP"/>
    </source>
</evidence>
<keyword evidence="4" id="KW-1185">Reference proteome</keyword>
<gene>
    <name evidence="3" type="ORF">OJF2_79410</name>
</gene>
<organism evidence="3 4">
    <name type="scientific">Aquisphaera giovannonii</name>
    <dbReference type="NCBI Taxonomy" id="406548"/>
    <lineage>
        <taxon>Bacteria</taxon>
        <taxon>Pseudomonadati</taxon>
        <taxon>Planctomycetota</taxon>
        <taxon>Planctomycetia</taxon>
        <taxon>Isosphaerales</taxon>
        <taxon>Isosphaeraceae</taxon>
        <taxon>Aquisphaera</taxon>
    </lineage>
</organism>
<proteinExistence type="predicted"/>
<feature type="signal peptide" evidence="2">
    <location>
        <begin position="1"/>
        <end position="22"/>
    </location>
</feature>
<geneLocation type="plasmid" evidence="4">
    <name>pojf2_2</name>
</geneLocation>
<dbReference type="KEGG" id="agv:OJF2_79410"/>
<evidence type="ECO:0000256" key="1">
    <source>
        <dbReference type="SAM" id="MobiDB-lite"/>
    </source>
</evidence>
<feature type="compositionally biased region" description="Basic residues" evidence="1">
    <location>
        <begin position="104"/>
        <end position="115"/>
    </location>
</feature>
<evidence type="ECO:0000313" key="4">
    <source>
        <dbReference type="Proteomes" id="UP000324233"/>
    </source>
</evidence>
<keyword evidence="3" id="KW-0614">Plasmid</keyword>
<dbReference type="AlphaFoldDB" id="A0A5B9WFB8"/>
<reference evidence="3 4" key="1">
    <citation type="submission" date="2019-08" db="EMBL/GenBank/DDBJ databases">
        <title>Deep-cultivation of Planctomycetes and their phenomic and genomic characterization uncovers novel biology.</title>
        <authorList>
            <person name="Wiegand S."/>
            <person name="Jogler M."/>
            <person name="Boedeker C."/>
            <person name="Pinto D."/>
            <person name="Vollmers J."/>
            <person name="Rivas-Marin E."/>
            <person name="Kohn T."/>
            <person name="Peeters S.H."/>
            <person name="Heuer A."/>
            <person name="Rast P."/>
            <person name="Oberbeckmann S."/>
            <person name="Bunk B."/>
            <person name="Jeske O."/>
            <person name="Meyerdierks A."/>
            <person name="Storesund J.E."/>
            <person name="Kallscheuer N."/>
            <person name="Luecker S."/>
            <person name="Lage O.M."/>
            <person name="Pohl T."/>
            <person name="Merkel B.J."/>
            <person name="Hornburger P."/>
            <person name="Mueller R.-W."/>
            <person name="Bruemmer F."/>
            <person name="Labrenz M."/>
            <person name="Spormann A.M."/>
            <person name="Op den Camp H."/>
            <person name="Overmann J."/>
            <person name="Amann R."/>
            <person name="Jetten M.S.M."/>
            <person name="Mascher T."/>
            <person name="Medema M.H."/>
            <person name="Devos D.P."/>
            <person name="Kaster A.-K."/>
            <person name="Ovreas L."/>
            <person name="Rohde M."/>
            <person name="Galperin M.Y."/>
            <person name="Jogler C."/>
        </authorList>
    </citation>
    <scope>NUCLEOTIDE SEQUENCE [LARGE SCALE GENOMIC DNA]</scope>
    <source>
        <strain evidence="3 4">OJF2</strain>
        <plasmid evidence="4">pojf2_2</plasmid>
    </source>
</reference>
<evidence type="ECO:0000313" key="3">
    <source>
        <dbReference type="EMBL" id="QEH39326.1"/>
    </source>
</evidence>
<dbReference type="EMBL" id="CP042999">
    <property type="protein sequence ID" value="QEH39326.1"/>
    <property type="molecule type" value="Genomic_DNA"/>
</dbReference>
<accession>A0A5B9WFB8</accession>
<feature type="chain" id="PRO_5022769000" evidence="2">
    <location>
        <begin position="23"/>
        <end position="122"/>
    </location>
</feature>
<keyword evidence="2" id="KW-0732">Signal</keyword>
<dbReference type="RefSeq" id="WP_148599214.1">
    <property type="nucleotide sequence ID" value="NZ_CP042999.1"/>
</dbReference>
<sequence precursor="true">MLATLRAAAAAAIVAVSLAPLARGDILDFRPGPTTEGTVSYDGLGGPLVGSGITLGDVLYIDTQSHTTLWERPLFNTAVSFTTGDFEPIGNDNVSYFSAGARSQSRRPSTHRLLHKSCSPGR</sequence>